<reference evidence="12" key="1">
    <citation type="submission" date="2015-02" db="EMBL/GenBank/DDBJ databases">
        <title>Genome sequencing for Strongylocentrotus purpuratus.</title>
        <authorList>
            <person name="Murali S."/>
            <person name="Liu Y."/>
            <person name="Vee V."/>
            <person name="English A."/>
            <person name="Wang M."/>
            <person name="Skinner E."/>
            <person name="Han Y."/>
            <person name="Muzny D.M."/>
            <person name="Worley K.C."/>
            <person name="Gibbs R.A."/>
        </authorList>
    </citation>
    <scope>NUCLEOTIDE SEQUENCE</scope>
</reference>
<dbReference type="OrthoDB" id="5957813at2759"/>
<dbReference type="KEGG" id="spu:105446483"/>
<evidence type="ECO:0000313" key="12">
    <source>
        <dbReference type="Proteomes" id="UP000007110"/>
    </source>
</evidence>
<dbReference type="Pfam" id="PF01762">
    <property type="entry name" value="Galactosyl_T"/>
    <property type="match status" value="1"/>
</dbReference>
<dbReference type="GO" id="GO:0000139">
    <property type="term" value="C:Golgi membrane"/>
    <property type="evidence" value="ECO:0000318"/>
    <property type="project" value="GO_Central"/>
</dbReference>
<dbReference type="InterPro" id="IPR002659">
    <property type="entry name" value="Glyco_trans_31"/>
</dbReference>
<keyword evidence="5 10" id="KW-0812">Transmembrane</keyword>
<dbReference type="FunFam" id="3.90.550.50:FF:000067">
    <property type="entry name" value="Hexosyltransferase"/>
    <property type="match status" value="1"/>
</dbReference>
<reference evidence="11" key="2">
    <citation type="submission" date="2021-01" db="UniProtKB">
        <authorList>
            <consortium name="EnsemblMetazoa"/>
        </authorList>
    </citation>
    <scope>IDENTIFICATION</scope>
</reference>
<dbReference type="GO" id="GO:0006493">
    <property type="term" value="P:protein O-linked glycosylation"/>
    <property type="evidence" value="ECO:0000318"/>
    <property type="project" value="GO_Central"/>
</dbReference>
<evidence type="ECO:0000256" key="5">
    <source>
        <dbReference type="ARBA" id="ARBA00022692"/>
    </source>
</evidence>
<dbReference type="RefSeq" id="XP_011681684.2">
    <property type="nucleotide sequence ID" value="XM_011683382.2"/>
</dbReference>
<keyword evidence="7 10" id="KW-1133">Transmembrane helix</keyword>
<dbReference type="EnsemblMetazoa" id="XM_011683382">
    <property type="protein sequence ID" value="XP_011681684"/>
    <property type="gene ID" value="LOC105446483"/>
</dbReference>
<evidence type="ECO:0000256" key="1">
    <source>
        <dbReference type="ARBA" id="ARBA00004323"/>
    </source>
</evidence>
<dbReference type="GO" id="GO:0016758">
    <property type="term" value="F:hexosyltransferase activity"/>
    <property type="evidence" value="ECO:0007669"/>
    <property type="project" value="InterPro"/>
</dbReference>
<dbReference type="InParanoid" id="A0A7M7HMJ9"/>
<evidence type="ECO:0000256" key="6">
    <source>
        <dbReference type="ARBA" id="ARBA00022968"/>
    </source>
</evidence>
<keyword evidence="8 10" id="KW-0333">Golgi apparatus</keyword>
<dbReference type="EC" id="2.4.1.-" evidence="10"/>
<organism evidence="11 12">
    <name type="scientific">Strongylocentrotus purpuratus</name>
    <name type="common">Purple sea urchin</name>
    <dbReference type="NCBI Taxonomy" id="7668"/>
    <lineage>
        <taxon>Eukaryota</taxon>
        <taxon>Metazoa</taxon>
        <taxon>Echinodermata</taxon>
        <taxon>Eleutherozoa</taxon>
        <taxon>Echinozoa</taxon>
        <taxon>Echinoidea</taxon>
        <taxon>Euechinoidea</taxon>
        <taxon>Echinacea</taxon>
        <taxon>Camarodonta</taxon>
        <taxon>Echinidea</taxon>
        <taxon>Strongylocentrotidae</taxon>
        <taxon>Strongylocentrotus</taxon>
    </lineage>
</organism>
<evidence type="ECO:0000256" key="10">
    <source>
        <dbReference type="RuleBase" id="RU363063"/>
    </source>
</evidence>
<evidence type="ECO:0000256" key="2">
    <source>
        <dbReference type="ARBA" id="ARBA00008661"/>
    </source>
</evidence>
<evidence type="ECO:0000256" key="8">
    <source>
        <dbReference type="ARBA" id="ARBA00023034"/>
    </source>
</evidence>
<keyword evidence="3 10" id="KW-0328">Glycosyltransferase</keyword>
<evidence type="ECO:0000256" key="7">
    <source>
        <dbReference type="ARBA" id="ARBA00022989"/>
    </source>
</evidence>
<dbReference type="Proteomes" id="UP000007110">
    <property type="component" value="Unassembled WGS sequence"/>
</dbReference>
<keyword evidence="12" id="KW-1185">Reference proteome</keyword>
<dbReference type="GeneID" id="105446483"/>
<evidence type="ECO:0000256" key="9">
    <source>
        <dbReference type="ARBA" id="ARBA00023136"/>
    </source>
</evidence>
<comment type="similarity">
    <text evidence="2 10">Belongs to the glycosyltransferase 31 family.</text>
</comment>
<sequence length="372" mass="43323">MRYRKLQLMIFAFCIAISCIVIYHNSSTYYRLQKVLKGRLLQRAVFSNVTYRNVNTVRYNVTTQTPPEQKPTPIPLRGWQQNVQWEPGAELDIYDFLINPVDKCNAGKDNITLLVLIKSAPGNTRRRDAARRTYISGAAKLNVSTRLLFIVGDTKARNERKNIQIEALRHRDILNVGFHDGYYNLTIKLVMGFKWALQFCNNSEFLMSIDDDVMVDIVTLVNDLDALPSKDHFQFVLGSKVEGSKPFRDVESKRYIPKNFYPAKTYPPYSFGHGYVMSRHVVEELYLISREIPATMPFDDVYCGILLDKLSIRIVDRSTWFKDHHPQKKEQDYLKIEVSAQEMEKAWKCLGEDKLTSTWSMCFFCWGMRCIY</sequence>
<dbReference type="PANTHER" id="PTHR11214">
    <property type="entry name" value="BETA-1,3-N-ACETYLGLUCOSAMINYLTRANSFERASE"/>
    <property type="match status" value="1"/>
</dbReference>
<keyword evidence="9 10" id="KW-0472">Membrane</keyword>
<keyword evidence="6 10" id="KW-0735">Signal-anchor</keyword>
<dbReference type="OMA" id="WRMVIFV"/>
<dbReference type="AlphaFoldDB" id="A0A7M7HMJ9"/>
<keyword evidence="4" id="KW-0808">Transferase</keyword>
<feature type="transmembrane region" description="Helical" evidence="10">
    <location>
        <begin position="6"/>
        <end position="24"/>
    </location>
</feature>
<dbReference type="Gene3D" id="3.90.550.50">
    <property type="match status" value="1"/>
</dbReference>
<evidence type="ECO:0000313" key="11">
    <source>
        <dbReference type="EnsemblMetazoa" id="XP_011681684"/>
    </source>
</evidence>
<accession>A0A7M7HMJ9</accession>
<proteinExistence type="inferred from homology"/>
<name>A0A7M7HMJ9_STRPU</name>
<dbReference type="PANTHER" id="PTHR11214:SF364">
    <property type="entry name" value="HEXOSYLTRANSFERASE"/>
    <property type="match status" value="1"/>
</dbReference>
<evidence type="ECO:0000256" key="4">
    <source>
        <dbReference type="ARBA" id="ARBA00022679"/>
    </source>
</evidence>
<protein>
    <recommendedName>
        <fullName evidence="10">Hexosyltransferase</fullName>
        <ecNumber evidence="10">2.4.1.-</ecNumber>
    </recommendedName>
</protein>
<dbReference type="PROSITE" id="PS51257">
    <property type="entry name" value="PROKAR_LIPOPROTEIN"/>
    <property type="match status" value="1"/>
</dbReference>
<dbReference type="GO" id="GO:0016757">
    <property type="term" value="F:glycosyltransferase activity"/>
    <property type="evidence" value="ECO:0000318"/>
    <property type="project" value="GO_Central"/>
</dbReference>
<comment type="subcellular location">
    <subcellularLocation>
        <location evidence="1 10">Golgi apparatus membrane</location>
        <topology evidence="1 10">Single-pass type II membrane protein</topology>
    </subcellularLocation>
</comment>
<evidence type="ECO:0000256" key="3">
    <source>
        <dbReference type="ARBA" id="ARBA00022676"/>
    </source>
</evidence>